<dbReference type="InterPro" id="IPR027843">
    <property type="entry name" value="DUF4440"/>
</dbReference>
<accession>A0A1G7J091</accession>
<evidence type="ECO:0000313" key="4">
    <source>
        <dbReference type="Proteomes" id="UP000199109"/>
    </source>
</evidence>
<feature type="domain" description="DUF4440" evidence="2">
    <location>
        <begin position="45"/>
        <end position="150"/>
    </location>
</feature>
<feature type="signal peptide" evidence="1">
    <location>
        <begin position="1"/>
        <end position="20"/>
    </location>
</feature>
<gene>
    <name evidence="3" type="ORF">SAMN05421636_11613</name>
</gene>
<feature type="chain" id="PRO_5011614704" description="DUF4440 domain-containing protein" evidence="1">
    <location>
        <begin position="21"/>
        <end position="159"/>
    </location>
</feature>
<dbReference type="AlphaFoldDB" id="A0A1G7J091"/>
<dbReference type="Pfam" id="PF14534">
    <property type="entry name" value="DUF4440"/>
    <property type="match status" value="1"/>
</dbReference>
<dbReference type="EMBL" id="FNAO01000016">
    <property type="protein sequence ID" value="SDF18367.1"/>
    <property type="molecule type" value="Genomic_DNA"/>
</dbReference>
<proteinExistence type="predicted"/>
<dbReference type="OrthoDB" id="5383110at2"/>
<name>A0A1G7J091_9FLAO</name>
<dbReference type="RefSeq" id="WP_091874205.1">
    <property type="nucleotide sequence ID" value="NZ_FNAO01000016.1"/>
</dbReference>
<sequence>MKKFSLLVFALVLLSFLACKEENKQAEPAVTETREEIPALTKNEIANAVEALNGALADPQKSSLEDMTSETLSYGHSSGKVQDREEFIDDLINGPFDFVSLDTSEESIHISGDTAIARHVLSAKGTNKGEPADVHIGIVLVFQNRNGKLQLLARQAYKL</sequence>
<dbReference type="STRING" id="641691.SAMN05421636_11613"/>
<evidence type="ECO:0000259" key="2">
    <source>
        <dbReference type="Pfam" id="PF14534"/>
    </source>
</evidence>
<dbReference type="PROSITE" id="PS51257">
    <property type="entry name" value="PROKAR_LIPOPROTEIN"/>
    <property type="match status" value="1"/>
</dbReference>
<evidence type="ECO:0000256" key="1">
    <source>
        <dbReference type="SAM" id="SignalP"/>
    </source>
</evidence>
<protein>
    <recommendedName>
        <fullName evidence="2">DUF4440 domain-containing protein</fullName>
    </recommendedName>
</protein>
<dbReference type="SUPFAM" id="SSF54427">
    <property type="entry name" value="NTF2-like"/>
    <property type="match status" value="1"/>
</dbReference>
<dbReference type="Proteomes" id="UP000199109">
    <property type="component" value="Unassembled WGS sequence"/>
</dbReference>
<reference evidence="3 4" key="1">
    <citation type="submission" date="2016-10" db="EMBL/GenBank/DDBJ databases">
        <authorList>
            <person name="de Groot N.N."/>
        </authorList>
    </citation>
    <scope>NUCLEOTIDE SEQUENCE [LARGE SCALE GENOMIC DNA]</scope>
    <source>
        <strain evidence="3 4">DSM 23421</strain>
    </source>
</reference>
<keyword evidence="1" id="KW-0732">Signal</keyword>
<organism evidence="3 4">
    <name type="scientific">Pricia antarctica</name>
    <dbReference type="NCBI Taxonomy" id="641691"/>
    <lineage>
        <taxon>Bacteria</taxon>
        <taxon>Pseudomonadati</taxon>
        <taxon>Bacteroidota</taxon>
        <taxon>Flavobacteriia</taxon>
        <taxon>Flavobacteriales</taxon>
        <taxon>Flavobacteriaceae</taxon>
        <taxon>Pricia</taxon>
    </lineage>
</organism>
<keyword evidence="4" id="KW-1185">Reference proteome</keyword>
<evidence type="ECO:0000313" key="3">
    <source>
        <dbReference type="EMBL" id="SDF18367.1"/>
    </source>
</evidence>
<dbReference type="Gene3D" id="3.10.450.50">
    <property type="match status" value="1"/>
</dbReference>
<dbReference type="InterPro" id="IPR032710">
    <property type="entry name" value="NTF2-like_dom_sf"/>
</dbReference>